<evidence type="ECO:0008006" key="3">
    <source>
        <dbReference type="Google" id="ProtNLM"/>
    </source>
</evidence>
<dbReference type="RefSeq" id="WP_256337122.1">
    <property type="nucleotide sequence ID" value="NZ_FNDO01000002.1"/>
</dbReference>
<evidence type="ECO:0000313" key="2">
    <source>
        <dbReference type="Proteomes" id="UP000181870"/>
    </source>
</evidence>
<dbReference type="Proteomes" id="UP000181870">
    <property type="component" value="Unassembled WGS sequence"/>
</dbReference>
<name>A0A1G8AEN6_BACOV</name>
<gene>
    <name evidence="1" type="ORF">SAMN05192582_1002150</name>
</gene>
<sequence length="277" mass="32142">MMTNPKVHYKHSDLFDKLNVIFGESMNLARIKFISLMILALCKVQTVSFYRLSTAFDSGSEALSCMRRIQRFMSSYVLDFDIIARLIMALLPHKGPYTLSMDRTNWQFGTTDINALVLGITYEGVAFPILFRLLPKRGNSNTAERIEIIERFIRLFGKSSIESLVGDREFVGEKWLEYLNKKGIPYHLRIRENFWVKDPRTGKQFKAFWVFSRLQLKQGMVLPRIYYVNNQLCYLSGARLKNQEGKPELQIIVSYNKPEKALDSYKKGGKLRPVSGR</sequence>
<accession>A0A1G8AEN6</accession>
<evidence type="ECO:0000313" key="1">
    <source>
        <dbReference type="EMBL" id="SDH19337.1"/>
    </source>
</evidence>
<reference evidence="1 2" key="1">
    <citation type="submission" date="2016-10" db="EMBL/GenBank/DDBJ databases">
        <authorList>
            <person name="de Groot N.N."/>
        </authorList>
    </citation>
    <scope>NUCLEOTIDE SEQUENCE [LARGE SCALE GENOMIC DNA]</scope>
    <source>
        <strain evidence="1 2">NLAE-zl-C57</strain>
    </source>
</reference>
<dbReference type="AlphaFoldDB" id="A0A1G8AEN6"/>
<organism evidence="1 2">
    <name type="scientific">Bacteroides ovatus</name>
    <dbReference type="NCBI Taxonomy" id="28116"/>
    <lineage>
        <taxon>Bacteria</taxon>
        <taxon>Pseudomonadati</taxon>
        <taxon>Bacteroidota</taxon>
        <taxon>Bacteroidia</taxon>
        <taxon>Bacteroidales</taxon>
        <taxon>Bacteroidaceae</taxon>
        <taxon>Bacteroides</taxon>
    </lineage>
</organism>
<proteinExistence type="predicted"/>
<dbReference type="EMBL" id="FNDO01000002">
    <property type="protein sequence ID" value="SDH19337.1"/>
    <property type="molecule type" value="Genomic_DNA"/>
</dbReference>
<protein>
    <recommendedName>
        <fullName evidence="3">IS4 family transposase</fullName>
    </recommendedName>
</protein>